<name>A0ABW0R0C4_9BACL</name>
<dbReference type="Gene3D" id="1.10.486.10">
    <property type="entry name" value="PCRA, domain 4"/>
    <property type="match status" value="1"/>
</dbReference>
<keyword evidence="4 11" id="KW-0347">Helicase</keyword>
<feature type="domain" description="UvrD-like helicase ATP-binding" evidence="12">
    <location>
        <begin position="22"/>
        <end position="313"/>
    </location>
</feature>
<evidence type="ECO:0000256" key="2">
    <source>
        <dbReference type="ARBA" id="ARBA00022741"/>
    </source>
</evidence>
<dbReference type="PROSITE" id="PS51198">
    <property type="entry name" value="UVRD_HELICASE_ATP_BIND"/>
    <property type="match status" value="1"/>
</dbReference>
<dbReference type="PANTHER" id="PTHR11070">
    <property type="entry name" value="UVRD / RECB / PCRA DNA HELICASE FAMILY MEMBER"/>
    <property type="match status" value="1"/>
</dbReference>
<dbReference type="EMBL" id="JBHSNC010000027">
    <property type="protein sequence ID" value="MFC5529762.1"/>
    <property type="molecule type" value="Genomic_DNA"/>
</dbReference>
<accession>A0ABW0R0C4</accession>
<feature type="domain" description="UvrD-like helicase C-terminal" evidence="13">
    <location>
        <begin position="314"/>
        <end position="576"/>
    </location>
</feature>
<comment type="catalytic activity">
    <reaction evidence="10">
        <text>ATP + H2O = ADP + phosphate + H(+)</text>
        <dbReference type="Rhea" id="RHEA:13065"/>
        <dbReference type="ChEBI" id="CHEBI:15377"/>
        <dbReference type="ChEBI" id="CHEBI:15378"/>
        <dbReference type="ChEBI" id="CHEBI:30616"/>
        <dbReference type="ChEBI" id="CHEBI:43474"/>
        <dbReference type="ChEBI" id="CHEBI:456216"/>
        <dbReference type="EC" id="5.6.2.4"/>
    </reaction>
</comment>
<dbReference type="GO" id="GO:0004386">
    <property type="term" value="F:helicase activity"/>
    <property type="evidence" value="ECO:0007669"/>
    <property type="project" value="UniProtKB-KW"/>
</dbReference>
<sequence>MQLIDIDNDKAFFERKKLEIGVTLNDEQRQAVLHTEGPLLLLATPGSGKTTTLMMRIGYLIEEKGAHPSRIKAVTFSRASASEMKERFARFFPQLPSVDFSTIHSLAFEVVRHYFRVAGKGFEMIEGDGEREDASVGAPKLHKRMILRELYRTINGDNITDDQLDELTTYISYLKNKMIPESEWHLHKTDVPEAARIVRAYESYKREDASRILLDYDDLLTICEQALEGRPALLRQYQDRYDYVLTDESQDTSLVQHRIIEKLVRPHGNLCVVADDDQSIYSWRGAEPAYLLNFKDAYPKAVTLFMARNYRSSADIVNVANQFIKRNKNRYEKHMTTDNAPHLPIAIKSFSEYPKQTKYIVQEVRKAANLAEVAVLYRNNSSSIALMNALDRAGIPFYMKDADNRFFKHWVVEDVLNFMRMTFTDKRPELLEKIHTKMNGYVTKQQMAQLMAIANGESVFDNLLEHVPLQAYQVKQIEQSRDTFQEMQGMPPLEAIRVIRDRLGYEKAIEKMCEKLGFRKEYLVGILNTLEEIADSLDTMEAFAARLKQLEQVHKQAKMKRGQQAVTLSTLHSSKGLEFDQVFMVDLVEGVIPASEEIKAGSKADGSGMGGNLEEATRLFYVGMTRARQRLELITYQQRDGAKVTESRFVGAVRDIMNPSKESAYGEVRAVPKGSKATASAGNGGIVDAIPPNAILRRSSLVEGIFVIHRVFGPGTIMKLTKDQLRIRFQDGERSLSIAACLERGLLTPHEEA</sequence>
<keyword evidence="5 11" id="KW-0067">ATP-binding</keyword>
<evidence type="ECO:0000256" key="6">
    <source>
        <dbReference type="ARBA" id="ARBA00023125"/>
    </source>
</evidence>
<dbReference type="EC" id="5.6.2.4" evidence="9"/>
<evidence type="ECO:0000259" key="13">
    <source>
        <dbReference type="PROSITE" id="PS51217"/>
    </source>
</evidence>
<dbReference type="Gene3D" id="3.40.50.300">
    <property type="entry name" value="P-loop containing nucleotide triphosphate hydrolases"/>
    <property type="match status" value="2"/>
</dbReference>
<reference evidence="15" key="1">
    <citation type="journal article" date="2019" name="Int. J. Syst. Evol. Microbiol.">
        <title>The Global Catalogue of Microorganisms (GCM) 10K type strain sequencing project: providing services to taxonomists for standard genome sequencing and annotation.</title>
        <authorList>
            <consortium name="The Broad Institute Genomics Platform"/>
            <consortium name="The Broad Institute Genome Sequencing Center for Infectious Disease"/>
            <person name="Wu L."/>
            <person name="Ma J."/>
        </authorList>
    </citation>
    <scope>NUCLEOTIDE SEQUENCE [LARGE SCALE GENOMIC DNA]</scope>
    <source>
        <strain evidence="15">CGMCC 1.18578</strain>
    </source>
</reference>
<evidence type="ECO:0000256" key="8">
    <source>
        <dbReference type="ARBA" id="ARBA00034617"/>
    </source>
</evidence>
<evidence type="ECO:0000256" key="4">
    <source>
        <dbReference type="ARBA" id="ARBA00022806"/>
    </source>
</evidence>
<evidence type="ECO:0000256" key="3">
    <source>
        <dbReference type="ARBA" id="ARBA00022801"/>
    </source>
</evidence>
<dbReference type="InterPro" id="IPR014016">
    <property type="entry name" value="UvrD-like_ATP-bd"/>
</dbReference>
<keyword evidence="2 11" id="KW-0547">Nucleotide-binding</keyword>
<evidence type="ECO:0000256" key="1">
    <source>
        <dbReference type="ARBA" id="ARBA00009922"/>
    </source>
</evidence>
<comment type="catalytic activity">
    <reaction evidence="8">
        <text>Couples ATP hydrolysis with the unwinding of duplex DNA by translocating in the 3'-5' direction.</text>
        <dbReference type="EC" id="5.6.2.4"/>
    </reaction>
</comment>
<dbReference type="RefSeq" id="WP_378111671.1">
    <property type="nucleotide sequence ID" value="NZ_JBHSNC010000027.1"/>
</dbReference>
<dbReference type="Pfam" id="PF13361">
    <property type="entry name" value="UvrD_C"/>
    <property type="match status" value="1"/>
</dbReference>
<comment type="similarity">
    <text evidence="1">Belongs to the helicase family. UvrD subfamily.</text>
</comment>
<keyword evidence="6" id="KW-0238">DNA-binding</keyword>
<dbReference type="CDD" id="cd17932">
    <property type="entry name" value="DEXQc_UvrD"/>
    <property type="match status" value="1"/>
</dbReference>
<dbReference type="PANTHER" id="PTHR11070:SF2">
    <property type="entry name" value="ATP-DEPENDENT DNA HELICASE SRS2"/>
    <property type="match status" value="1"/>
</dbReference>
<keyword evidence="15" id="KW-1185">Reference proteome</keyword>
<evidence type="ECO:0000256" key="10">
    <source>
        <dbReference type="ARBA" id="ARBA00048988"/>
    </source>
</evidence>
<feature type="binding site" evidence="11">
    <location>
        <begin position="43"/>
        <end position="50"/>
    </location>
    <ligand>
        <name>ATP</name>
        <dbReference type="ChEBI" id="CHEBI:30616"/>
    </ligand>
</feature>
<keyword evidence="3 11" id="KW-0378">Hydrolase</keyword>
<evidence type="ECO:0000256" key="5">
    <source>
        <dbReference type="ARBA" id="ARBA00022840"/>
    </source>
</evidence>
<dbReference type="InterPro" id="IPR000212">
    <property type="entry name" value="DNA_helicase_UvrD/REP"/>
</dbReference>
<dbReference type="SUPFAM" id="SSF52540">
    <property type="entry name" value="P-loop containing nucleoside triphosphate hydrolases"/>
    <property type="match status" value="1"/>
</dbReference>
<dbReference type="InterPro" id="IPR014017">
    <property type="entry name" value="DNA_helicase_UvrD-like_C"/>
</dbReference>
<evidence type="ECO:0000259" key="12">
    <source>
        <dbReference type="PROSITE" id="PS51198"/>
    </source>
</evidence>
<organism evidence="14 15">
    <name type="scientific">Cohnella yongneupensis</name>
    <dbReference type="NCBI Taxonomy" id="425006"/>
    <lineage>
        <taxon>Bacteria</taxon>
        <taxon>Bacillati</taxon>
        <taxon>Bacillota</taxon>
        <taxon>Bacilli</taxon>
        <taxon>Bacillales</taxon>
        <taxon>Paenibacillaceae</taxon>
        <taxon>Cohnella</taxon>
    </lineage>
</organism>
<evidence type="ECO:0000256" key="9">
    <source>
        <dbReference type="ARBA" id="ARBA00034808"/>
    </source>
</evidence>
<dbReference type="Gene3D" id="1.10.10.160">
    <property type="match status" value="1"/>
</dbReference>
<dbReference type="Proteomes" id="UP001596108">
    <property type="component" value="Unassembled WGS sequence"/>
</dbReference>
<keyword evidence="7" id="KW-0413">Isomerase</keyword>
<evidence type="ECO:0000313" key="15">
    <source>
        <dbReference type="Proteomes" id="UP001596108"/>
    </source>
</evidence>
<evidence type="ECO:0000256" key="11">
    <source>
        <dbReference type="PROSITE-ProRule" id="PRU00560"/>
    </source>
</evidence>
<gene>
    <name evidence="14" type="ORF">ACFPQ4_09925</name>
</gene>
<dbReference type="GO" id="GO:0016787">
    <property type="term" value="F:hydrolase activity"/>
    <property type="evidence" value="ECO:0007669"/>
    <property type="project" value="UniProtKB-KW"/>
</dbReference>
<comment type="caution">
    <text evidence="14">The sequence shown here is derived from an EMBL/GenBank/DDBJ whole genome shotgun (WGS) entry which is preliminary data.</text>
</comment>
<evidence type="ECO:0000313" key="14">
    <source>
        <dbReference type="EMBL" id="MFC5529762.1"/>
    </source>
</evidence>
<dbReference type="InterPro" id="IPR013986">
    <property type="entry name" value="DExx_box_DNA_helicase_dom_sf"/>
</dbReference>
<evidence type="ECO:0000256" key="7">
    <source>
        <dbReference type="ARBA" id="ARBA00023235"/>
    </source>
</evidence>
<protein>
    <recommendedName>
        <fullName evidence="9">DNA 3'-5' helicase</fullName>
        <ecNumber evidence="9">5.6.2.4</ecNumber>
    </recommendedName>
</protein>
<proteinExistence type="inferred from homology"/>
<dbReference type="InterPro" id="IPR027417">
    <property type="entry name" value="P-loop_NTPase"/>
</dbReference>
<dbReference type="Pfam" id="PF00580">
    <property type="entry name" value="UvrD-helicase"/>
    <property type="match status" value="1"/>
</dbReference>
<dbReference type="PROSITE" id="PS51217">
    <property type="entry name" value="UVRD_HELICASE_CTER"/>
    <property type="match status" value="1"/>
</dbReference>